<reference evidence="1 2" key="1">
    <citation type="submission" date="2023-07" db="EMBL/GenBank/DDBJ databases">
        <title>Sorghum-associated microbial communities from plants grown in Nebraska, USA.</title>
        <authorList>
            <person name="Schachtman D."/>
        </authorList>
    </citation>
    <scope>NUCLEOTIDE SEQUENCE [LARGE SCALE GENOMIC DNA]</scope>
    <source>
        <strain evidence="1 2">BE316</strain>
    </source>
</reference>
<protein>
    <submittedName>
        <fullName evidence="1">Uncharacterized protein</fullName>
    </submittedName>
</protein>
<name>A0ABU2AEW0_9BURK</name>
<comment type="caution">
    <text evidence="1">The sequence shown here is derived from an EMBL/GenBank/DDBJ whole genome shotgun (WGS) entry which is preliminary data.</text>
</comment>
<evidence type="ECO:0000313" key="1">
    <source>
        <dbReference type="EMBL" id="MDR7335726.1"/>
    </source>
</evidence>
<accession>A0ABU2AEW0</accession>
<dbReference type="EMBL" id="JAVDXV010000011">
    <property type="protein sequence ID" value="MDR7335726.1"/>
    <property type="molecule type" value="Genomic_DNA"/>
</dbReference>
<sequence length="30" mass="3552">MVQLLRQLMRRRNGIADDATLRRTLLDGLR</sequence>
<dbReference type="Proteomes" id="UP001180825">
    <property type="component" value="Unassembled WGS sequence"/>
</dbReference>
<keyword evidence="2" id="KW-1185">Reference proteome</keyword>
<proteinExistence type="predicted"/>
<gene>
    <name evidence="1" type="ORF">J2X21_004893</name>
</gene>
<evidence type="ECO:0000313" key="2">
    <source>
        <dbReference type="Proteomes" id="UP001180825"/>
    </source>
</evidence>
<organism evidence="1 2">
    <name type="scientific">Roseateles asaccharophilus</name>
    <dbReference type="NCBI Taxonomy" id="582607"/>
    <lineage>
        <taxon>Bacteria</taxon>
        <taxon>Pseudomonadati</taxon>
        <taxon>Pseudomonadota</taxon>
        <taxon>Betaproteobacteria</taxon>
        <taxon>Burkholderiales</taxon>
        <taxon>Sphaerotilaceae</taxon>
        <taxon>Roseateles</taxon>
    </lineage>
</organism>